<keyword evidence="2" id="KW-0732">Signal</keyword>
<sequence length="293" mass="30757">MLRIWLAAAVALLSCASLCAATPAEDAYFAARQAAVAKVKAAVDANTKEEVVQKLEESERAELLKQLSALVGPKPQGYERSELSPESLAPDSPGGDALDAVVYAKAEKDPSIAVTTQGVANAWLAAVRADPESQNLNLPSTLPDALKAVNFYSLAIGGDAAFSLHAPIPTSADPSAVALLGAFAQDVGPTAPNALVVSVLRGDLLYVIQAQPAKAPKPSTACQALWKTFEQKAKKAQKAYQASKEKDESQLEAAQKAEAEGEEAWRQCFAKALKPDDLAALGKQADELVKLLP</sequence>
<comment type="caution">
    <text evidence="3">The sequence shown here is derived from an EMBL/GenBank/DDBJ whole genome shotgun (WGS) entry which is preliminary data.</text>
</comment>
<evidence type="ECO:0000256" key="2">
    <source>
        <dbReference type="SAM" id="SignalP"/>
    </source>
</evidence>
<feature type="chain" id="PRO_5026658863" evidence="2">
    <location>
        <begin position="21"/>
        <end position="293"/>
    </location>
</feature>
<dbReference type="RefSeq" id="WP_155446211.1">
    <property type="nucleotide sequence ID" value="NZ_JAOQNR010000009.1"/>
</dbReference>
<proteinExistence type="predicted"/>
<evidence type="ECO:0000256" key="1">
    <source>
        <dbReference type="SAM" id="MobiDB-lite"/>
    </source>
</evidence>
<protein>
    <submittedName>
        <fullName evidence="3">Uncharacterized protein</fullName>
    </submittedName>
</protein>
<organism evidence="3 4">
    <name type="scientific">Rhodoblastus acidophilus</name>
    <name type="common">Rhodopseudomonas acidophila</name>
    <dbReference type="NCBI Taxonomy" id="1074"/>
    <lineage>
        <taxon>Bacteria</taxon>
        <taxon>Pseudomonadati</taxon>
        <taxon>Pseudomonadota</taxon>
        <taxon>Alphaproteobacteria</taxon>
        <taxon>Hyphomicrobiales</taxon>
        <taxon>Rhodoblastaceae</taxon>
        <taxon>Rhodoblastus</taxon>
    </lineage>
</organism>
<dbReference type="EMBL" id="WNKS01000008">
    <property type="protein sequence ID" value="MTV31531.1"/>
    <property type="molecule type" value="Genomic_DNA"/>
</dbReference>
<dbReference type="PROSITE" id="PS51257">
    <property type="entry name" value="PROKAR_LIPOPROTEIN"/>
    <property type="match status" value="1"/>
</dbReference>
<evidence type="ECO:0000313" key="4">
    <source>
        <dbReference type="Proteomes" id="UP000439113"/>
    </source>
</evidence>
<dbReference type="AlphaFoldDB" id="A0A6N8DQT2"/>
<feature type="signal peptide" evidence="2">
    <location>
        <begin position="1"/>
        <end position="20"/>
    </location>
</feature>
<name>A0A6N8DQT2_RHOAC</name>
<dbReference type="Proteomes" id="UP000439113">
    <property type="component" value="Unassembled WGS sequence"/>
</dbReference>
<gene>
    <name evidence="3" type="ORF">GJ654_11040</name>
</gene>
<dbReference type="OrthoDB" id="1438074at2"/>
<accession>A0A6N8DQT2</accession>
<reference evidence="3 4" key="1">
    <citation type="submission" date="2019-11" db="EMBL/GenBank/DDBJ databases">
        <title>Whole-genome sequence of a Rhodoblastus acidophilus DSM 142.</title>
        <authorList>
            <person name="Kyndt J.A."/>
            <person name="Meyer T.E."/>
        </authorList>
    </citation>
    <scope>NUCLEOTIDE SEQUENCE [LARGE SCALE GENOMIC DNA]</scope>
    <source>
        <strain evidence="3 4">DSM 142</strain>
    </source>
</reference>
<feature type="region of interest" description="Disordered" evidence="1">
    <location>
        <begin position="75"/>
        <end position="94"/>
    </location>
</feature>
<evidence type="ECO:0000313" key="3">
    <source>
        <dbReference type="EMBL" id="MTV31531.1"/>
    </source>
</evidence>